<accession>A0A0G1XRR6</accession>
<protein>
    <submittedName>
        <fullName evidence="1">Uncharacterized protein</fullName>
    </submittedName>
</protein>
<dbReference type="AlphaFoldDB" id="A0A0G1XRR6"/>
<sequence length="285" mass="32900">MLTPKLASWKYAQRFRALCYAKNLGATWAIAFHDNTGQEFLINFGKTLPTFLVSEEVANKVLRNLDVVFQYLKLHQVPDARGLQPSMERLLGVSVTPSLEGMDPKEYTTLHWEDVPKMGRRTPIQECEFNDGTWGIVSNLPWGDFLVVFDPSDDPYMRTFFRTQGEALEAIDYLTWDSLDRMDSYFSAAPEADWLNIPPAQIDPKLRSQPLTDGEIQLDMEIAVSIGYDWLVRRTGEGKHCLCPRCQKRDEAALRRIQDRYDASSLPWDLFEDIQQARRWIRGDD</sequence>
<proteinExistence type="predicted"/>
<reference evidence="1 2" key="1">
    <citation type="journal article" date="2015" name="Nature">
        <title>rRNA introns, odd ribosomes, and small enigmatic genomes across a large radiation of phyla.</title>
        <authorList>
            <person name="Brown C.T."/>
            <person name="Hug L.A."/>
            <person name="Thomas B.C."/>
            <person name="Sharon I."/>
            <person name="Castelle C.J."/>
            <person name="Singh A."/>
            <person name="Wilkins M.J."/>
            <person name="Williams K.H."/>
            <person name="Banfield J.F."/>
        </authorList>
    </citation>
    <scope>NUCLEOTIDE SEQUENCE [LARGE SCALE GENOMIC DNA]</scope>
</reference>
<name>A0A0G1XRR6_9BACT</name>
<gene>
    <name evidence="1" type="ORF">UY40_C0025G0011</name>
</gene>
<evidence type="ECO:0000313" key="2">
    <source>
        <dbReference type="Proteomes" id="UP000034119"/>
    </source>
</evidence>
<dbReference type="EMBL" id="LCPW01000025">
    <property type="protein sequence ID" value="KKW05287.1"/>
    <property type="molecule type" value="Genomic_DNA"/>
</dbReference>
<comment type="caution">
    <text evidence="1">The sequence shown here is derived from an EMBL/GenBank/DDBJ whole genome shotgun (WGS) entry which is preliminary data.</text>
</comment>
<dbReference type="STRING" id="1618342.UY40_C0025G0011"/>
<organism evidence="1 2">
    <name type="scientific">candidate division CPR1 bacterium GW2011_GWC1_49_13</name>
    <dbReference type="NCBI Taxonomy" id="1618342"/>
    <lineage>
        <taxon>Bacteria</taxon>
        <taxon>candidate division CPR1</taxon>
    </lineage>
</organism>
<dbReference type="Proteomes" id="UP000034119">
    <property type="component" value="Unassembled WGS sequence"/>
</dbReference>
<evidence type="ECO:0000313" key="1">
    <source>
        <dbReference type="EMBL" id="KKW05287.1"/>
    </source>
</evidence>